<accession>A0A7R7ELT2</accession>
<sequence length="129" mass="14672">MNKEDRKKENVVYNHMIENVNKNETDERNKLNNKNKVKTAVAISYDADDTAPRIIASGKGYVADKMVQVAKESDVPVHKDEKLANTLSKLEIGEYIPSELYGVVAEVLLFVDNLDRIKSKVFPDKYTKK</sequence>
<name>A0A7R7ELT2_9FIRM</name>
<dbReference type="EMBL" id="AP024169">
    <property type="protein sequence ID" value="BCN31315.1"/>
    <property type="molecule type" value="Genomic_DNA"/>
</dbReference>
<evidence type="ECO:0000313" key="1">
    <source>
        <dbReference type="EMBL" id="BCN31315.1"/>
    </source>
</evidence>
<dbReference type="GO" id="GO:0009306">
    <property type="term" value="P:protein secretion"/>
    <property type="evidence" value="ECO:0007669"/>
    <property type="project" value="InterPro"/>
</dbReference>
<dbReference type="PANTHER" id="PTHR30531:SF12">
    <property type="entry name" value="FLAGELLAR BIOSYNTHETIC PROTEIN FLHB"/>
    <property type="match status" value="1"/>
</dbReference>
<evidence type="ECO:0008006" key="3">
    <source>
        <dbReference type="Google" id="ProtNLM"/>
    </source>
</evidence>
<dbReference type="Pfam" id="PF01312">
    <property type="entry name" value="Bac_export_2"/>
    <property type="match status" value="1"/>
</dbReference>
<dbReference type="GO" id="GO:0005886">
    <property type="term" value="C:plasma membrane"/>
    <property type="evidence" value="ECO:0007669"/>
    <property type="project" value="TreeGrafter"/>
</dbReference>
<organism evidence="1 2">
    <name type="scientific">Anaeromicropila herbilytica</name>
    <dbReference type="NCBI Taxonomy" id="2785025"/>
    <lineage>
        <taxon>Bacteria</taxon>
        <taxon>Bacillati</taxon>
        <taxon>Bacillota</taxon>
        <taxon>Clostridia</taxon>
        <taxon>Lachnospirales</taxon>
        <taxon>Lachnospiraceae</taxon>
        <taxon>Anaeromicropila</taxon>
    </lineage>
</organism>
<reference evidence="1 2" key="1">
    <citation type="submission" date="2020-11" db="EMBL/GenBank/DDBJ databases">
        <title>Draft genome sequencing of a Lachnospiraceae strain isolated from anoxic soil subjected to BSD treatment.</title>
        <authorList>
            <person name="Uek A."/>
            <person name="Tonouchi A."/>
        </authorList>
    </citation>
    <scope>NUCLEOTIDE SEQUENCE [LARGE SCALE GENOMIC DNA]</scope>
    <source>
        <strain evidence="1 2">TB5</strain>
    </source>
</reference>
<dbReference type="RefSeq" id="WP_330611627.1">
    <property type="nucleotide sequence ID" value="NZ_AP024169.1"/>
</dbReference>
<proteinExistence type="predicted"/>
<keyword evidence="2" id="KW-1185">Reference proteome</keyword>
<dbReference type="KEGG" id="ahb:bsdtb5_26100"/>
<dbReference type="SUPFAM" id="SSF160544">
    <property type="entry name" value="EscU C-terminal domain-like"/>
    <property type="match status" value="1"/>
</dbReference>
<dbReference type="InterPro" id="IPR029025">
    <property type="entry name" value="T3SS_substrate_exporter_C"/>
</dbReference>
<evidence type="ECO:0000313" key="2">
    <source>
        <dbReference type="Proteomes" id="UP000595897"/>
    </source>
</evidence>
<protein>
    <recommendedName>
        <fullName evidence="3">Flagellar biosynthesis protein</fullName>
    </recommendedName>
</protein>
<gene>
    <name evidence="1" type="ORF">bsdtb5_26100</name>
</gene>
<dbReference type="Gene3D" id="3.40.1690.10">
    <property type="entry name" value="secretion proteins EscU"/>
    <property type="match status" value="1"/>
</dbReference>
<dbReference type="Proteomes" id="UP000595897">
    <property type="component" value="Chromosome"/>
</dbReference>
<dbReference type="AlphaFoldDB" id="A0A7R7ELT2"/>
<dbReference type="PANTHER" id="PTHR30531">
    <property type="entry name" value="FLAGELLAR BIOSYNTHETIC PROTEIN FLHB"/>
    <property type="match status" value="1"/>
</dbReference>
<dbReference type="InterPro" id="IPR006135">
    <property type="entry name" value="T3SS_substrate_exporter"/>
</dbReference>